<proteinExistence type="predicted"/>
<protein>
    <submittedName>
        <fullName evidence="1">Uncharacterized protein</fullName>
    </submittedName>
</protein>
<keyword evidence="2" id="KW-1185">Reference proteome</keyword>
<dbReference type="EMBL" id="JAOQJZ010000018">
    <property type="protein sequence ID" value="MCU6706856.1"/>
    <property type="molecule type" value="Genomic_DNA"/>
</dbReference>
<reference evidence="1 2" key="1">
    <citation type="journal article" date="2021" name="ISME Commun">
        <title>Automated analysis of genomic sequences facilitates high-throughput and comprehensive description of bacteria.</title>
        <authorList>
            <person name="Hitch T.C.A."/>
        </authorList>
    </citation>
    <scope>NUCLEOTIDE SEQUENCE [LARGE SCALE GENOMIC DNA]</scope>
    <source>
        <strain evidence="1 2">Sanger_31</strain>
    </source>
</reference>
<evidence type="ECO:0000313" key="2">
    <source>
        <dbReference type="Proteomes" id="UP001208131"/>
    </source>
</evidence>
<sequence>MSSGVIKTFGSNHQTALYMAKDKRLYEIVSIDSDCAVMAAFNDTFAVAAKPFLDEVNNVIDYSSIEYFDRLSQAKSYSDRLHKCFDSSKAEENIKEQCVTVTHSDNITQKHKSL</sequence>
<gene>
    <name evidence="1" type="ORF">OCV57_13130</name>
</gene>
<accession>A0AAE3IIL3</accession>
<name>A0AAE3IIL3_9FIRM</name>
<dbReference type="RefSeq" id="WP_267301921.1">
    <property type="nucleotide sequence ID" value="NZ_JAOQJZ010000018.1"/>
</dbReference>
<dbReference type="AlphaFoldDB" id="A0AAE3IIL3"/>
<comment type="caution">
    <text evidence="1">The sequence shown here is derived from an EMBL/GenBank/DDBJ whole genome shotgun (WGS) entry which is preliminary data.</text>
</comment>
<evidence type="ECO:0000313" key="1">
    <source>
        <dbReference type="EMBL" id="MCU6706856.1"/>
    </source>
</evidence>
<dbReference type="Proteomes" id="UP001208131">
    <property type="component" value="Unassembled WGS sequence"/>
</dbReference>
<organism evidence="1 2">
    <name type="scientific">Hominimerdicola aceti</name>
    <dbReference type="NCBI Taxonomy" id="2981726"/>
    <lineage>
        <taxon>Bacteria</taxon>
        <taxon>Bacillati</taxon>
        <taxon>Bacillota</taxon>
        <taxon>Clostridia</taxon>
        <taxon>Eubacteriales</taxon>
        <taxon>Oscillospiraceae</taxon>
        <taxon>Hominimerdicola</taxon>
    </lineage>
</organism>